<dbReference type="SMART" id="SM00895">
    <property type="entry name" value="FCD"/>
    <property type="match status" value="1"/>
</dbReference>
<evidence type="ECO:0000256" key="1">
    <source>
        <dbReference type="ARBA" id="ARBA00023015"/>
    </source>
</evidence>
<evidence type="ECO:0000313" key="6">
    <source>
        <dbReference type="Proteomes" id="UP000002931"/>
    </source>
</evidence>
<dbReference type="InterPro" id="IPR036388">
    <property type="entry name" value="WH-like_DNA-bd_sf"/>
</dbReference>
<dbReference type="InterPro" id="IPR008920">
    <property type="entry name" value="TF_FadR/GntR_C"/>
</dbReference>
<dbReference type="AlphaFoldDB" id="A3VCR2"/>
<dbReference type="GO" id="GO:0003700">
    <property type="term" value="F:DNA-binding transcription factor activity"/>
    <property type="evidence" value="ECO:0007669"/>
    <property type="project" value="InterPro"/>
</dbReference>
<dbReference type="eggNOG" id="COG2186">
    <property type="taxonomic scope" value="Bacteria"/>
</dbReference>
<dbReference type="Gene3D" id="1.10.10.10">
    <property type="entry name" value="Winged helix-like DNA-binding domain superfamily/Winged helix DNA-binding domain"/>
    <property type="match status" value="1"/>
</dbReference>
<dbReference type="STRING" id="314271.RB2654_12709"/>
<evidence type="ECO:0000256" key="2">
    <source>
        <dbReference type="ARBA" id="ARBA00023125"/>
    </source>
</evidence>
<dbReference type="Proteomes" id="UP000002931">
    <property type="component" value="Unassembled WGS sequence"/>
</dbReference>
<keyword evidence="3" id="KW-0804">Transcription</keyword>
<dbReference type="Gene3D" id="1.20.120.530">
    <property type="entry name" value="GntR ligand-binding domain-like"/>
    <property type="match status" value="1"/>
</dbReference>
<dbReference type="SUPFAM" id="SSF48008">
    <property type="entry name" value="GntR ligand-binding domain-like"/>
    <property type="match status" value="1"/>
</dbReference>
<dbReference type="PANTHER" id="PTHR43537">
    <property type="entry name" value="TRANSCRIPTIONAL REGULATOR, GNTR FAMILY"/>
    <property type="match status" value="1"/>
</dbReference>
<dbReference type="HOGENOM" id="CLU_017584_9_5_5"/>
<comment type="caution">
    <text evidence="5">The sequence shown here is derived from an EMBL/GenBank/DDBJ whole genome shotgun (WGS) entry which is preliminary data.</text>
</comment>
<evidence type="ECO:0000313" key="5">
    <source>
        <dbReference type="EMBL" id="EAQ13933.1"/>
    </source>
</evidence>
<organism evidence="5 6">
    <name type="scientific">Maritimibacter alkaliphilus HTCC2654</name>
    <dbReference type="NCBI Taxonomy" id="314271"/>
    <lineage>
        <taxon>Bacteria</taxon>
        <taxon>Pseudomonadati</taxon>
        <taxon>Pseudomonadota</taxon>
        <taxon>Alphaproteobacteria</taxon>
        <taxon>Rhodobacterales</taxon>
        <taxon>Roseobacteraceae</taxon>
        <taxon>Maritimibacter</taxon>
    </lineage>
</organism>
<dbReference type="Pfam" id="PF07729">
    <property type="entry name" value="FCD"/>
    <property type="match status" value="1"/>
</dbReference>
<evidence type="ECO:0000256" key="3">
    <source>
        <dbReference type="ARBA" id="ARBA00023163"/>
    </source>
</evidence>
<protein>
    <recommendedName>
        <fullName evidence="4">HTH gntR-type domain-containing protein</fullName>
    </recommendedName>
</protein>
<dbReference type="PRINTS" id="PR00035">
    <property type="entry name" value="HTHGNTR"/>
</dbReference>
<evidence type="ECO:0000259" key="4">
    <source>
        <dbReference type="PROSITE" id="PS50949"/>
    </source>
</evidence>
<keyword evidence="2" id="KW-0238">DNA-binding</keyword>
<proteinExistence type="predicted"/>
<dbReference type="OrthoDB" id="284307at2"/>
<feature type="domain" description="HTH gntR-type" evidence="4">
    <location>
        <begin position="1"/>
        <end position="68"/>
    </location>
</feature>
<dbReference type="PANTHER" id="PTHR43537:SF5">
    <property type="entry name" value="UXU OPERON TRANSCRIPTIONAL REGULATOR"/>
    <property type="match status" value="1"/>
</dbReference>
<name>A3VCR2_9RHOB</name>
<dbReference type="InterPro" id="IPR000524">
    <property type="entry name" value="Tscrpt_reg_HTH_GntR"/>
</dbReference>
<dbReference type="PROSITE" id="PS50949">
    <property type="entry name" value="HTH_GNTR"/>
    <property type="match status" value="1"/>
</dbReference>
<dbReference type="RefSeq" id="WP_008332191.1">
    <property type="nucleotide sequence ID" value="NZ_CH902578.1"/>
</dbReference>
<keyword evidence="1" id="KW-0805">Transcription regulation</keyword>
<dbReference type="GO" id="GO:0003677">
    <property type="term" value="F:DNA binding"/>
    <property type="evidence" value="ECO:0007669"/>
    <property type="project" value="UniProtKB-KW"/>
</dbReference>
<sequence length="219" mass="24249">MDGIDDLSRLRAFIEGEAERGNTQLPPEPKLAEALDVSRGRLRTLLKRVEDEGLIWRHVGKGTFIGEREVDPTAPEWAADVSLGDIMDARRLLEPMLAGQAAINARPADLSAMEKSLTEMETAASYAQWKRLDERLHRLIATATRNPLLLLLHDTLRGQGRSGLDTRLNAVFGQETAPSATNRQHEAIVAAIRSGDPESAENAMRDHLTSVREQLFGLR</sequence>
<keyword evidence="6" id="KW-1185">Reference proteome</keyword>
<dbReference type="InterPro" id="IPR036390">
    <property type="entry name" value="WH_DNA-bd_sf"/>
</dbReference>
<dbReference type="InterPro" id="IPR011711">
    <property type="entry name" value="GntR_C"/>
</dbReference>
<dbReference type="EMBL" id="AAMT01000003">
    <property type="protein sequence ID" value="EAQ13933.1"/>
    <property type="molecule type" value="Genomic_DNA"/>
</dbReference>
<reference evidence="5 6" key="1">
    <citation type="journal article" date="2010" name="J. Bacteriol.">
        <title>Genome sequences of Pelagibaca bermudensis HTCC2601T and Maritimibacter alkaliphilus HTCC2654T, the type strains of two marine Roseobacter genera.</title>
        <authorList>
            <person name="Thrash J.C."/>
            <person name="Cho J.C."/>
            <person name="Ferriera S."/>
            <person name="Johnson J."/>
            <person name="Vergin K.L."/>
            <person name="Giovannoni S.J."/>
        </authorList>
    </citation>
    <scope>NUCLEOTIDE SEQUENCE [LARGE SCALE GENOMIC DNA]</scope>
    <source>
        <strain evidence="5 6">HTCC2654</strain>
    </source>
</reference>
<dbReference type="Pfam" id="PF00392">
    <property type="entry name" value="GntR"/>
    <property type="match status" value="1"/>
</dbReference>
<dbReference type="SUPFAM" id="SSF46785">
    <property type="entry name" value="Winged helix' DNA-binding domain"/>
    <property type="match status" value="1"/>
</dbReference>
<accession>A3VCR2</accession>
<gene>
    <name evidence="5" type="ORF">RB2654_12709</name>
</gene>